<protein>
    <submittedName>
        <fullName evidence="1">Uncharacterized protein</fullName>
    </submittedName>
</protein>
<proteinExistence type="predicted"/>
<evidence type="ECO:0000313" key="2">
    <source>
        <dbReference type="Proteomes" id="UP000254794"/>
    </source>
</evidence>
<dbReference type="AlphaFoldDB" id="A0A378JLS1"/>
<dbReference type="Proteomes" id="UP000254794">
    <property type="component" value="Unassembled WGS sequence"/>
</dbReference>
<dbReference type="OrthoDB" id="5645853at2"/>
<gene>
    <name evidence="1" type="ORF">NCTC13316_02268</name>
</gene>
<sequence>MKERSLKETIEEDQVHLERLKSIEELIKITSFKVEDYSFISNGGGENICFEDGTEKLVPKGVAIIYNLLKSKDKSAKEQLSLIKTVAENVHTAAPSNQQFYQTIIEKKYS</sequence>
<keyword evidence="2" id="KW-1185">Reference proteome</keyword>
<reference evidence="1 2" key="1">
    <citation type="submission" date="2018-06" db="EMBL/GenBank/DDBJ databases">
        <authorList>
            <consortium name="Pathogen Informatics"/>
            <person name="Doyle S."/>
        </authorList>
    </citation>
    <scope>NUCLEOTIDE SEQUENCE [LARGE SCALE GENOMIC DNA]</scope>
    <source>
        <strain evidence="1 2">NCTC13316</strain>
    </source>
</reference>
<accession>A0A378JLS1</accession>
<dbReference type="EMBL" id="UGOD01000001">
    <property type="protein sequence ID" value="STX52164.1"/>
    <property type="molecule type" value="Genomic_DNA"/>
</dbReference>
<organism evidence="1 2">
    <name type="scientific">Legionella busanensis</name>
    <dbReference type="NCBI Taxonomy" id="190655"/>
    <lineage>
        <taxon>Bacteria</taxon>
        <taxon>Pseudomonadati</taxon>
        <taxon>Pseudomonadota</taxon>
        <taxon>Gammaproteobacteria</taxon>
        <taxon>Legionellales</taxon>
        <taxon>Legionellaceae</taxon>
        <taxon>Legionella</taxon>
    </lineage>
</organism>
<name>A0A378JLS1_9GAMM</name>
<evidence type="ECO:0000313" key="1">
    <source>
        <dbReference type="EMBL" id="STX52164.1"/>
    </source>
</evidence>
<dbReference type="RefSeq" id="WP_115331742.1">
    <property type="nucleotide sequence ID" value="NZ_CAAAHP010000012.1"/>
</dbReference>